<evidence type="ECO:0000313" key="2">
    <source>
        <dbReference type="EMBL" id="SFP62571.1"/>
    </source>
</evidence>
<reference evidence="2 3" key="1">
    <citation type="submission" date="2016-10" db="EMBL/GenBank/DDBJ databases">
        <authorList>
            <person name="de Groot N.N."/>
        </authorList>
    </citation>
    <scope>NUCLEOTIDE SEQUENCE [LARGE SCALE GENOMIC DNA]</scope>
    <source>
        <strain evidence="3">E92,LMG 26720,CCM 7988</strain>
    </source>
</reference>
<name>A0A1I5RWG5_9BACT</name>
<dbReference type="AlphaFoldDB" id="A0A1I5RWG5"/>
<evidence type="ECO:0000256" key="1">
    <source>
        <dbReference type="SAM" id="MobiDB-lite"/>
    </source>
</evidence>
<proteinExistence type="predicted"/>
<dbReference type="STRING" id="1079859.SAMN04515674_104271"/>
<gene>
    <name evidence="2" type="ORF">SAMN04515674_104271</name>
</gene>
<dbReference type="EMBL" id="FOXH01000004">
    <property type="protein sequence ID" value="SFP62571.1"/>
    <property type="molecule type" value="Genomic_DNA"/>
</dbReference>
<sequence>MSQKLKFLIAGATSDCVLVLYPGIAKDINPEGKFISDKPFKPIWGAELELTAKLEIEGVANAHIDDLIAYLIQKGNFEIESITVLANPGEVQNPVKEFVLTELNPFKEPVSIPLNAILSTGKTEDGRYFDKHTLNSPIVLTPLTILAIQVSGSEHPIEIIFNEGVAKTVLEEDDDKEKEADKEEDKPVY</sequence>
<evidence type="ECO:0000313" key="3">
    <source>
        <dbReference type="Proteomes" id="UP000199306"/>
    </source>
</evidence>
<feature type="region of interest" description="Disordered" evidence="1">
    <location>
        <begin position="170"/>
        <end position="189"/>
    </location>
</feature>
<organism evidence="2 3">
    <name type="scientific">Pseudarcicella hirudinis</name>
    <dbReference type="NCBI Taxonomy" id="1079859"/>
    <lineage>
        <taxon>Bacteria</taxon>
        <taxon>Pseudomonadati</taxon>
        <taxon>Bacteroidota</taxon>
        <taxon>Cytophagia</taxon>
        <taxon>Cytophagales</taxon>
        <taxon>Flectobacillaceae</taxon>
        <taxon>Pseudarcicella</taxon>
    </lineage>
</organism>
<dbReference type="RefSeq" id="WP_092015775.1">
    <property type="nucleotide sequence ID" value="NZ_FOXH01000004.1"/>
</dbReference>
<accession>A0A1I5RWG5</accession>
<feature type="compositionally biased region" description="Basic and acidic residues" evidence="1">
    <location>
        <begin position="177"/>
        <end position="189"/>
    </location>
</feature>
<dbReference type="Proteomes" id="UP000199306">
    <property type="component" value="Unassembled WGS sequence"/>
</dbReference>
<protein>
    <submittedName>
        <fullName evidence="2">Uncharacterized protein</fullName>
    </submittedName>
</protein>
<keyword evidence="3" id="KW-1185">Reference proteome</keyword>